<evidence type="ECO:0000256" key="4">
    <source>
        <dbReference type="ARBA" id="ARBA00022496"/>
    </source>
</evidence>
<keyword evidence="7" id="KW-0408">Iron</keyword>
<evidence type="ECO:0000313" key="16">
    <source>
        <dbReference type="EMBL" id="AHF16727.1"/>
    </source>
</evidence>
<evidence type="ECO:0000256" key="12">
    <source>
        <dbReference type="PROSITE-ProRule" id="PRU01360"/>
    </source>
</evidence>
<keyword evidence="16" id="KW-0675">Receptor</keyword>
<comment type="similarity">
    <text evidence="12 13">Belongs to the TonB-dependent receptor family.</text>
</comment>
<evidence type="ECO:0000259" key="15">
    <source>
        <dbReference type="Pfam" id="PF07715"/>
    </source>
</evidence>
<dbReference type="PROSITE" id="PS52016">
    <property type="entry name" value="TONB_DEPENDENT_REC_3"/>
    <property type="match status" value="1"/>
</dbReference>
<evidence type="ECO:0000259" key="14">
    <source>
        <dbReference type="Pfam" id="PF00593"/>
    </source>
</evidence>
<feature type="domain" description="TonB-dependent receptor plug" evidence="15">
    <location>
        <begin position="108"/>
        <end position="214"/>
    </location>
</feature>
<evidence type="ECO:0000256" key="1">
    <source>
        <dbReference type="ARBA" id="ARBA00004571"/>
    </source>
</evidence>
<evidence type="ECO:0000256" key="9">
    <source>
        <dbReference type="ARBA" id="ARBA00023077"/>
    </source>
</evidence>
<evidence type="ECO:0000256" key="11">
    <source>
        <dbReference type="ARBA" id="ARBA00023237"/>
    </source>
</evidence>
<organism evidence="16 17">
    <name type="scientific">Niabella soli DSM 19437</name>
    <dbReference type="NCBI Taxonomy" id="929713"/>
    <lineage>
        <taxon>Bacteria</taxon>
        <taxon>Pseudomonadati</taxon>
        <taxon>Bacteroidota</taxon>
        <taxon>Chitinophagia</taxon>
        <taxon>Chitinophagales</taxon>
        <taxon>Chitinophagaceae</taxon>
        <taxon>Niabella</taxon>
    </lineage>
</organism>
<dbReference type="eggNOG" id="COG4206">
    <property type="taxonomic scope" value="Bacteria"/>
</dbReference>
<dbReference type="KEGG" id="nso:NIASO_19190"/>
<dbReference type="InterPro" id="IPR039426">
    <property type="entry name" value="TonB-dep_rcpt-like"/>
</dbReference>
<dbReference type="InterPro" id="IPR037066">
    <property type="entry name" value="Plug_dom_sf"/>
</dbReference>
<dbReference type="GO" id="GO:0009279">
    <property type="term" value="C:cell outer membrane"/>
    <property type="evidence" value="ECO:0007669"/>
    <property type="project" value="UniProtKB-SubCell"/>
</dbReference>
<dbReference type="GO" id="GO:0015344">
    <property type="term" value="F:siderophore uptake transmembrane transporter activity"/>
    <property type="evidence" value="ECO:0007669"/>
    <property type="project" value="TreeGrafter"/>
</dbReference>
<evidence type="ECO:0000256" key="5">
    <source>
        <dbReference type="ARBA" id="ARBA00022692"/>
    </source>
</evidence>
<dbReference type="Pfam" id="PF07715">
    <property type="entry name" value="Plug"/>
    <property type="match status" value="1"/>
</dbReference>
<keyword evidence="11 12" id="KW-0998">Cell outer membrane</keyword>
<gene>
    <name evidence="16" type="ORF">NIASO_19190</name>
</gene>
<comment type="subcellular location">
    <subcellularLocation>
        <location evidence="1 12">Cell outer membrane</location>
        <topology evidence="1 12">Multi-pass membrane protein</topology>
    </subcellularLocation>
</comment>
<evidence type="ECO:0000256" key="3">
    <source>
        <dbReference type="ARBA" id="ARBA00022452"/>
    </source>
</evidence>
<feature type="domain" description="TonB-dependent receptor-like beta-barrel" evidence="14">
    <location>
        <begin position="279"/>
        <end position="715"/>
    </location>
</feature>
<dbReference type="InterPro" id="IPR012910">
    <property type="entry name" value="Plug_dom"/>
</dbReference>
<dbReference type="Pfam" id="PF00593">
    <property type="entry name" value="TonB_dep_Rec_b-barrel"/>
    <property type="match status" value="1"/>
</dbReference>
<dbReference type="SUPFAM" id="SSF49464">
    <property type="entry name" value="Carboxypeptidase regulatory domain-like"/>
    <property type="match status" value="1"/>
</dbReference>
<sequence>MNKIFLLLFLLPVPVTLLGQRLLKGTVFDADTKEPLGNATVTAGGHNFQPDANGIFYLDDRTKVFDVSCSGYISEHLFPTQLSVGLQKKVAAMDEVVVTGSRTAQRRSEAPVAITSISKQVMEDTKAQRMDQLLNKVSGVFMVSLGNEQHEMSIRQPMTTKSLFLYLEDGLPIRTTGVYNHNALLEMNLTAARAIEVIRGPASALYGAEAIGGAVNVITQAAPAFTNGSVSLQLNNAGYKRADVQAGTTVGKWGFIVSGYYADKTNGPVAFSDFHKTALTLRSDYRPNAHTTWTNTLSWIDYYSDMTGALDSIKFARRDYSSLQTFTYRKVTALRYKSMLTQRWNPNSSTTIALLYRNNSVGQNPAYAIASTPDPQKFKGQVNENAFRTNALFATHSQRFKWLQSRVAIGGSIDFSPQDYYAKFISVNKDLNTGQYNSYTTPATDSFLSKYNTGILNMAGYFNYELNPFKRLKLIMALRYDVFKYYFINNLPASASVRTASTVTTFSRITPKLGLTYNFKGIGFYANYAQGYVPPQLTDLYSSVKVAPYLLPQTFFNYEAGGWLTLLQNKLYADWSIYRMDGTNEIISVRQSDNSYVNENAGATRHTGIEYGVTYRPVPALSIRFSGTNAKHTFIKNNIKGVDYNGKEMSGAPRFTGNAEVIYKPPFLKGLYLSGEWQHQGRYFMDDLDAYRYQGFDVINFRTGYQLKRVGVWVNILNAANRYYAVYASKNATASGAAAYSYNLGDPREITLGISYRL</sequence>
<keyword evidence="6" id="KW-0732">Signal</keyword>
<dbReference type="Gene3D" id="2.40.170.20">
    <property type="entry name" value="TonB-dependent receptor, beta-barrel domain"/>
    <property type="match status" value="1"/>
</dbReference>
<keyword evidence="9 13" id="KW-0798">TonB box</keyword>
<dbReference type="InterPro" id="IPR000531">
    <property type="entry name" value="Beta-barrel_TonB"/>
</dbReference>
<keyword evidence="5 12" id="KW-0812">Transmembrane</keyword>
<keyword evidence="10 12" id="KW-0472">Membrane</keyword>
<keyword evidence="3 12" id="KW-1134">Transmembrane beta strand</keyword>
<keyword evidence="17" id="KW-1185">Reference proteome</keyword>
<evidence type="ECO:0000256" key="7">
    <source>
        <dbReference type="ARBA" id="ARBA00023004"/>
    </source>
</evidence>
<proteinExistence type="inferred from homology"/>
<evidence type="ECO:0000313" key="17">
    <source>
        <dbReference type="Proteomes" id="UP000003586"/>
    </source>
</evidence>
<dbReference type="RefSeq" id="WP_008588268.1">
    <property type="nucleotide sequence ID" value="NZ_CP007035.1"/>
</dbReference>
<dbReference type="InterPro" id="IPR008969">
    <property type="entry name" value="CarboxyPept-like_regulatory"/>
</dbReference>
<keyword evidence="2 12" id="KW-0813">Transport</keyword>
<evidence type="ECO:0000256" key="8">
    <source>
        <dbReference type="ARBA" id="ARBA00023065"/>
    </source>
</evidence>
<dbReference type="HOGENOM" id="CLU_008287_18_3_10"/>
<keyword evidence="8" id="KW-0406">Ion transport</keyword>
<name>W0F155_9BACT</name>
<dbReference type="Gene3D" id="2.170.130.10">
    <property type="entry name" value="TonB-dependent receptor, plug domain"/>
    <property type="match status" value="1"/>
</dbReference>
<dbReference type="STRING" id="929713.NIASO_19190"/>
<dbReference type="InterPro" id="IPR036942">
    <property type="entry name" value="Beta-barrel_TonB_sf"/>
</dbReference>
<evidence type="ECO:0000256" key="6">
    <source>
        <dbReference type="ARBA" id="ARBA00022729"/>
    </source>
</evidence>
<evidence type="ECO:0000256" key="2">
    <source>
        <dbReference type="ARBA" id="ARBA00022448"/>
    </source>
</evidence>
<evidence type="ECO:0000256" key="10">
    <source>
        <dbReference type="ARBA" id="ARBA00023136"/>
    </source>
</evidence>
<protein>
    <submittedName>
        <fullName evidence="16">TonB-denpendent receptor</fullName>
    </submittedName>
</protein>
<reference evidence="16 17" key="1">
    <citation type="submission" date="2013-12" db="EMBL/GenBank/DDBJ databases">
        <authorList>
            <consortium name="DOE Joint Genome Institute"/>
            <person name="Eisen J."/>
            <person name="Huntemann M."/>
            <person name="Han J."/>
            <person name="Chen A."/>
            <person name="Kyrpides N."/>
            <person name="Mavromatis K."/>
            <person name="Markowitz V."/>
            <person name="Palaniappan K."/>
            <person name="Ivanova N."/>
            <person name="Schaumberg A."/>
            <person name="Pati A."/>
            <person name="Liolios K."/>
            <person name="Nordberg H.P."/>
            <person name="Cantor M.N."/>
            <person name="Hua S.X."/>
            <person name="Woyke T."/>
        </authorList>
    </citation>
    <scope>NUCLEOTIDE SEQUENCE [LARGE SCALE GENOMIC DNA]</scope>
    <source>
        <strain evidence="17">DSM 19437</strain>
    </source>
</reference>
<dbReference type="PANTHER" id="PTHR32552">
    <property type="entry name" value="FERRICHROME IRON RECEPTOR-RELATED"/>
    <property type="match status" value="1"/>
</dbReference>
<accession>W0F155</accession>
<keyword evidence="4" id="KW-0410">Iron transport</keyword>
<evidence type="ECO:0000256" key="13">
    <source>
        <dbReference type="RuleBase" id="RU003357"/>
    </source>
</evidence>
<dbReference type="PANTHER" id="PTHR32552:SF68">
    <property type="entry name" value="FERRICHROME OUTER MEMBRANE TRANSPORTER_PHAGE RECEPTOR"/>
    <property type="match status" value="1"/>
</dbReference>
<dbReference type="SUPFAM" id="SSF56935">
    <property type="entry name" value="Porins"/>
    <property type="match status" value="1"/>
</dbReference>
<dbReference type="EMBL" id="CP007035">
    <property type="protein sequence ID" value="AHF16727.1"/>
    <property type="molecule type" value="Genomic_DNA"/>
</dbReference>
<dbReference type="Proteomes" id="UP000003586">
    <property type="component" value="Chromosome"/>
</dbReference>
<dbReference type="AlphaFoldDB" id="W0F155"/>